<organism evidence="3 4">
    <name type="scientific">Phytophthora rubi</name>
    <dbReference type="NCBI Taxonomy" id="129364"/>
    <lineage>
        <taxon>Eukaryota</taxon>
        <taxon>Sar</taxon>
        <taxon>Stramenopiles</taxon>
        <taxon>Oomycota</taxon>
        <taxon>Peronosporomycetes</taxon>
        <taxon>Peronosporales</taxon>
        <taxon>Peronosporaceae</taxon>
        <taxon>Phytophthora</taxon>
    </lineage>
</organism>
<evidence type="ECO:0000256" key="2">
    <source>
        <dbReference type="SAM" id="MobiDB-lite"/>
    </source>
</evidence>
<feature type="coiled-coil region" evidence="1">
    <location>
        <begin position="424"/>
        <end position="461"/>
    </location>
</feature>
<feature type="coiled-coil region" evidence="1">
    <location>
        <begin position="166"/>
        <end position="193"/>
    </location>
</feature>
<accession>A0A6A3J5W6</accession>
<name>A0A6A3J5W6_9STRA</name>
<feature type="compositionally biased region" description="Polar residues" evidence="2">
    <location>
        <begin position="620"/>
        <end position="630"/>
    </location>
</feature>
<evidence type="ECO:0000313" key="4">
    <source>
        <dbReference type="Proteomes" id="UP000429607"/>
    </source>
</evidence>
<sequence length="906" mass="97721">MTSSPVPLAGAASATPSAPAEAAPATPSTPAEAPATASAPVGVVPVVPFATPSAAAPSVGIALAPASSSVAPASPSVASASPSVAPSTTTPTVGIALASASVARPRVELQLVDESTVVPTESVERNLEAPTPLVSAIHVVLPPLDQDAVRSSIDHLSGILDRVAALGDLERDHEDLQRRFRELSDRVDPLERELAYIYATAGPLAAHCQHQYEVLVSRFQASQLVCAEMEGELARRRDNTQELQNAREMLQVAQKVQSDEAAWFLARIDDLQTQLTAARSVSASSPSAATDRRISALEMKLRQVCIDRDAALCNAKASDEAARAWEASSAALEAATAKLRRQVEAQEVKSSDLHEQLRRQARNSQQQLDCPHEERDRLQSRVDLAEAKLKKVAAVLQKRTQDRDRAAAALHSNEKLVGAARSSIARLERRVNDLEVGRQELQHLEAANAVLTTDLAAAQQRCSDLDAARAKAVADYTAIRDRIAGLMTFVQTGTSRSRSASPVNPPPKRKRGHSPSTSRSSPARGRIRRHSPDEVSPPPPPGLQNSQGSSSQKRPRGSSSSSGRLRGGSRSRARSRGQGVPSTSDDDTDDDGPIMQALSKSRAAERRRRQSPDATRHASPRSSATASGRGSPTHPIELTSPDHSDHEDPEFVGPAANTSDRGGGGHHSDDGSSTRSVSSPRSQASVSTGGLLSATALAALPATRAPRDQWIPGYADRRNFVVADVAPWALPEILQLSVRELTVDLLFQKLSKPALWIFPPDGRAPAAQHWSPDLITEANVRALYAATPWDVLDVVVAPVSFDLVDWFEVMANKYTQFEDDFRQALWESTHAFPITTSLRKSSPFFDELADNRKQRRSRLGARWKSLLRFMLRGIEAGHCDLDVFLDRFFLHFPRAGEKKSWFPGLG</sequence>
<feature type="compositionally biased region" description="Polar residues" evidence="2">
    <location>
        <begin position="493"/>
        <end position="502"/>
    </location>
</feature>
<feature type="compositionally biased region" description="Low complexity" evidence="2">
    <location>
        <begin position="673"/>
        <end position="688"/>
    </location>
</feature>
<gene>
    <name evidence="3" type="ORF">PR001_g21436</name>
</gene>
<dbReference type="AlphaFoldDB" id="A0A6A3J5W6"/>
<feature type="compositionally biased region" description="Low complexity" evidence="2">
    <location>
        <begin position="11"/>
        <end position="36"/>
    </location>
</feature>
<comment type="caution">
    <text evidence="3">The sequence shown here is derived from an EMBL/GenBank/DDBJ whole genome shotgun (WGS) entry which is preliminary data.</text>
</comment>
<feature type="region of interest" description="Disordered" evidence="2">
    <location>
        <begin position="1"/>
        <end position="36"/>
    </location>
</feature>
<feature type="compositionally biased region" description="Low complexity" evidence="2">
    <location>
        <begin position="546"/>
        <end position="566"/>
    </location>
</feature>
<evidence type="ECO:0000313" key="3">
    <source>
        <dbReference type="EMBL" id="KAE8990639.1"/>
    </source>
</evidence>
<proteinExistence type="predicted"/>
<feature type="region of interest" description="Disordered" evidence="2">
    <location>
        <begin position="493"/>
        <end position="688"/>
    </location>
</feature>
<dbReference type="Proteomes" id="UP000429607">
    <property type="component" value="Unassembled WGS sequence"/>
</dbReference>
<keyword evidence="1" id="KW-0175">Coiled coil</keyword>
<protein>
    <submittedName>
        <fullName evidence="3">Uncharacterized protein</fullName>
    </submittedName>
</protein>
<evidence type="ECO:0000256" key="1">
    <source>
        <dbReference type="SAM" id="Coils"/>
    </source>
</evidence>
<reference evidence="3 4" key="1">
    <citation type="submission" date="2018-09" db="EMBL/GenBank/DDBJ databases">
        <title>Genomic investigation of the strawberry pathogen Phytophthora fragariae indicates pathogenicity is determined by transcriptional variation in three key races.</title>
        <authorList>
            <person name="Adams T.M."/>
            <person name="Armitage A.D."/>
            <person name="Sobczyk M.K."/>
            <person name="Bates H.J."/>
            <person name="Dunwell J.M."/>
            <person name="Nellist C.F."/>
            <person name="Harrison R.J."/>
        </authorList>
    </citation>
    <scope>NUCLEOTIDE SEQUENCE [LARGE SCALE GENOMIC DNA]</scope>
    <source>
        <strain evidence="3 4">SCRP249</strain>
    </source>
</reference>
<dbReference type="EMBL" id="QXFV01002242">
    <property type="protein sequence ID" value="KAE8990639.1"/>
    <property type="molecule type" value="Genomic_DNA"/>
</dbReference>